<keyword evidence="3" id="KW-0472">Membrane</keyword>
<dbReference type="SMART" id="SM00052">
    <property type="entry name" value="EAL"/>
    <property type="match status" value="1"/>
</dbReference>
<dbReference type="CDD" id="cd01949">
    <property type="entry name" value="GGDEF"/>
    <property type="match status" value="1"/>
</dbReference>
<evidence type="ECO:0000313" key="7">
    <source>
        <dbReference type="Proteomes" id="UP000886687"/>
    </source>
</evidence>
<feature type="domain" description="GGDEF" evidence="5">
    <location>
        <begin position="417"/>
        <end position="550"/>
    </location>
</feature>
<feature type="transmembrane region" description="Helical" evidence="3">
    <location>
        <begin position="321"/>
        <end position="341"/>
    </location>
</feature>
<accession>A0A9E4K8M5</accession>
<dbReference type="SMART" id="SM01080">
    <property type="entry name" value="CHASE2"/>
    <property type="match status" value="1"/>
</dbReference>
<proteinExistence type="predicted"/>
<dbReference type="InterPro" id="IPR029787">
    <property type="entry name" value="Nucleotide_cyclase"/>
</dbReference>
<sequence>MIKNRISQIVLSAILVACSFVLVKHAAIERLDFLLYDYFLNLLDNQISQELVVVAIDDTSLQAMGRWPWSRKVHAQLLDRLTDLKARVVGFDVLFSETETTDSLADKFFADAIARSGVTVLAVAPTNPLPGKQIGEVLPLPILAESAAALGHVDFEIDSDGLCRSFYLYAGMDDARWPTFTLAMANVAGDPVPLSRDIRTVKRESISWLRSGRYLIPYDAHPGGIETLSAYQLLHDDEAAAKVAGRYVLVGSTATGLGDVISTPVSQNHQRMPGVRLNAHVLSGLLGGNLLKEMDQYAHLYLTLLITGLVTFLLSSTRFPVSVVLFLVAVIGIPVSAGLTLSVTQVWFAPAASMVPLLIGIPLWGVWLHWREKSVNRQLSVRMRDQATHHAVTGLPNQYALEEYLRKLTVSDAEQANITALIIIHVKWLKSTGSIIGRSAGNQLLQAIAQLLRDVVRSDDIVSHLGGDDFGVLVQGLTDIESADVVAQNLLRIMQQPIAFEATSMFLAPCIGMSLWPDESEDGEALLRDAKIAVFKARMQGLESVCLYSPQMAKEVEQGSQLERALIFALERNEFEVYYQPQVITETGRIFGVEALLRWHNPELGLVYPSAFIPVAEHTGLIRTIGLWVLRTACHQVQQWNSLGLGPIQLAVNLSPLQFSDKNLVDEVRCCLVDSGLEPEYLELEITESAVMQNLAEATNAMRLLKEQGVKLAIDDFGTGYSSLSNLQHFPLDRIKIDQSFTREFQQNENVKEITLTIIEMAKRLKLKVIAEGVETEAQADHLQQYGCDGLQGYYYSHPVPASELSAILDREESKQINR</sequence>
<evidence type="ECO:0000259" key="4">
    <source>
        <dbReference type="PROSITE" id="PS50883"/>
    </source>
</evidence>
<dbReference type="SMART" id="SM00267">
    <property type="entry name" value="GGDEF"/>
    <property type="match status" value="1"/>
</dbReference>
<dbReference type="SUPFAM" id="SSF55073">
    <property type="entry name" value="Nucleotide cyclase"/>
    <property type="match status" value="1"/>
</dbReference>
<dbReference type="Pfam" id="PF05226">
    <property type="entry name" value="CHASE2"/>
    <property type="match status" value="1"/>
</dbReference>
<comment type="caution">
    <text evidence="6">The sequence shown here is derived from an EMBL/GenBank/DDBJ whole genome shotgun (WGS) entry which is preliminary data.</text>
</comment>
<evidence type="ECO:0000256" key="3">
    <source>
        <dbReference type="SAM" id="Phobius"/>
    </source>
</evidence>
<dbReference type="GO" id="GO:0071111">
    <property type="term" value="F:cyclic-guanylate-specific phosphodiesterase activity"/>
    <property type="evidence" value="ECO:0007669"/>
    <property type="project" value="UniProtKB-EC"/>
</dbReference>
<dbReference type="AlphaFoldDB" id="A0A9E4K8M5"/>
<evidence type="ECO:0000313" key="6">
    <source>
        <dbReference type="EMBL" id="MCG7940901.1"/>
    </source>
</evidence>
<dbReference type="InterPro" id="IPR000160">
    <property type="entry name" value="GGDEF_dom"/>
</dbReference>
<dbReference type="NCBIfam" id="TIGR00254">
    <property type="entry name" value="GGDEF"/>
    <property type="match status" value="1"/>
</dbReference>
<dbReference type="Gene3D" id="3.30.70.270">
    <property type="match status" value="1"/>
</dbReference>
<dbReference type="InterPro" id="IPR007890">
    <property type="entry name" value="CHASE2"/>
</dbReference>
<keyword evidence="3" id="KW-0812">Transmembrane</keyword>
<protein>
    <recommendedName>
        <fullName evidence="1">cyclic-guanylate-specific phosphodiesterase</fullName>
        <ecNumber evidence="1">3.1.4.52</ecNumber>
    </recommendedName>
</protein>
<feature type="domain" description="EAL" evidence="4">
    <location>
        <begin position="559"/>
        <end position="813"/>
    </location>
</feature>
<dbReference type="Proteomes" id="UP000886687">
    <property type="component" value="Unassembled WGS sequence"/>
</dbReference>
<dbReference type="CDD" id="cd01948">
    <property type="entry name" value="EAL"/>
    <property type="match status" value="1"/>
</dbReference>
<dbReference type="EMBL" id="JAEPDI010000015">
    <property type="protein sequence ID" value="MCG7940901.1"/>
    <property type="molecule type" value="Genomic_DNA"/>
</dbReference>
<evidence type="ECO:0000256" key="1">
    <source>
        <dbReference type="ARBA" id="ARBA00012282"/>
    </source>
</evidence>
<dbReference type="EC" id="3.1.4.52" evidence="1"/>
<evidence type="ECO:0000259" key="5">
    <source>
        <dbReference type="PROSITE" id="PS50887"/>
    </source>
</evidence>
<dbReference type="PROSITE" id="PS50887">
    <property type="entry name" value="GGDEF"/>
    <property type="match status" value="1"/>
</dbReference>
<name>A0A9E4K8M5_9GAMM</name>
<dbReference type="InterPro" id="IPR052155">
    <property type="entry name" value="Biofilm_reg_signaling"/>
</dbReference>
<dbReference type="Pfam" id="PF00990">
    <property type="entry name" value="GGDEF"/>
    <property type="match status" value="1"/>
</dbReference>
<keyword evidence="3" id="KW-1133">Transmembrane helix</keyword>
<evidence type="ECO:0000256" key="2">
    <source>
        <dbReference type="ARBA" id="ARBA00022636"/>
    </source>
</evidence>
<dbReference type="InterPro" id="IPR035919">
    <property type="entry name" value="EAL_sf"/>
</dbReference>
<dbReference type="FunFam" id="3.20.20.450:FF:000001">
    <property type="entry name" value="Cyclic di-GMP phosphodiesterase yahA"/>
    <property type="match status" value="1"/>
</dbReference>
<feature type="transmembrane region" description="Helical" evidence="3">
    <location>
        <begin position="347"/>
        <end position="370"/>
    </location>
</feature>
<gene>
    <name evidence="6" type="ORF">JAZ04_18850</name>
</gene>
<keyword evidence="2" id="KW-0973">c-di-GMP</keyword>
<dbReference type="SUPFAM" id="SSF141868">
    <property type="entry name" value="EAL domain-like"/>
    <property type="match status" value="1"/>
</dbReference>
<organism evidence="6 7">
    <name type="scientific">Candidatus Thiodiazotropha lotti</name>
    <dbReference type="NCBI Taxonomy" id="2792787"/>
    <lineage>
        <taxon>Bacteria</taxon>
        <taxon>Pseudomonadati</taxon>
        <taxon>Pseudomonadota</taxon>
        <taxon>Gammaproteobacteria</taxon>
        <taxon>Chromatiales</taxon>
        <taxon>Sedimenticolaceae</taxon>
        <taxon>Candidatus Thiodiazotropha</taxon>
    </lineage>
</organism>
<dbReference type="PANTHER" id="PTHR44757">
    <property type="entry name" value="DIGUANYLATE CYCLASE DGCP"/>
    <property type="match status" value="1"/>
</dbReference>
<dbReference type="PROSITE" id="PS51257">
    <property type="entry name" value="PROKAR_LIPOPROTEIN"/>
    <property type="match status" value="1"/>
</dbReference>
<dbReference type="Gene3D" id="3.20.20.450">
    <property type="entry name" value="EAL domain"/>
    <property type="match status" value="1"/>
</dbReference>
<dbReference type="PROSITE" id="PS50883">
    <property type="entry name" value="EAL"/>
    <property type="match status" value="1"/>
</dbReference>
<dbReference type="InterPro" id="IPR043128">
    <property type="entry name" value="Rev_trsase/Diguanyl_cyclase"/>
</dbReference>
<dbReference type="InterPro" id="IPR001633">
    <property type="entry name" value="EAL_dom"/>
</dbReference>
<reference evidence="6" key="1">
    <citation type="journal article" date="2021" name="Proc. Natl. Acad. Sci. U.S.A.">
        <title>Global biogeography of chemosynthetic symbionts reveals both localized and globally distributed symbiont groups. .</title>
        <authorList>
            <person name="Osvatic J.T."/>
            <person name="Wilkins L.G.E."/>
            <person name="Leibrecht L."/>
            <person name="Leray M."/>
            <person name="Zauner S."/>
            <person name="Polzin J."/>
            <person name="Camacho Y."/>
            <person name="Gros O."/>
            <person name="van Gils J.A."/>
            <person name="Eisen J.A."/>
            <person name="Petersen J.M."/>
            <person name="Yuen B."/>
        </authorList>
    </citation>
    <scope>NUCLEOTIDE SEQUENCE</scope>
    <source>
        <strain evidence="6">MAGL173</strain>
    </source>
</reference>
<dbReference type="PANTHER" id="PTHR44757:SF2">
    <property type="entry name" value="BIOFILM ARCHITECTURE MAINTENANCE PROTEIN MBAA"/>
    <property type="match status" value="1"/>
</dbReference>
<feature type="transmembrane region" description="Helical" evidence="3">
    <location>
        <begin position="297"/>
        <end position="314"/>
    </location>
</feature>
<dbReference type="Pfam" id="PF00563">
    <property type="entry name" value="EAL"/>
    <property type="match status" value="1"/>
</dbReference>